<feature type="region of interest" description="Disordered" evidence="1">
    <location>
        <begin position="1530"/>
        <end position="1605"/>
    </location>
</feature>
<feature type="region of interest" description="Disordered" evidence="1">
    <location>
        <begin position="1"/>
        <end position="50"/>
    </location>
</feature>
<name>A0A448Z2R7_9STRA</name>
<keyword evidence="3" id="KW-1185">Reference proteome</keyword>
<feature type="compositionally biased region" description="Basic and acidic residues" evidence="1">
    <location>
        <begin position="774"/>
        <end position="792"/>
    </location>
</feature>
<feature type="compositionally biased region" description="Polar residues" evidence="1">
    <location>
        <begin position="764"/>
        <end position="773"/>
    </location>
</feature>
<feature type="region of interest" description="Disordered" evidence="1">
    <location>
        <begin position="1294"/>
        <end position="1341"/>
    </location>
</feature>
<feature type="region of interest" description="Disordered" evidence="1">
    <location>
        <begin position="1102"/>
        <end position="1129"/>
    </location>
</feature>
<reference evidence="2 3" key="1">
    <citation type="submission" date="2019-01" db="EMBL/GenBank/DDBJ databases">
        <authorList>
            <person name="Ferrante I. M."/>
        </authorList>
    </citation>
    <scope>NUCLEOTIDE SEQUENCE [LARGE SCALE GENOMIC DNA]</scope>
    <source>
        <strain evidence="2 3">B856</strain>
    </source>
</reference>
<feature type="region of interest" description="Disordered" evidence="1">
    <location>
        <begin position="997"/>
        <end position="1020"/>
    </location>
</feature>
<evidence type="ECO:0000313" key="2">
    <source>
        <dbReference type="EMBL" id="VEU36294.1"/>
    </source>
</evidence>
<organism evidence="2 3">
    <name type="scientific">Pseudo-nitzschia multistriata</name>
    <dbReference type="NCBI Taxonomy" id="183589"/>
    <lineage>
        <taxon>Eukaryota</taxon>
        <taxon>Sar</taxon>
        <taxon>Stramenopiles</taxon>
        <taxon>Ochrophyta</taxon>
        <taxon>Bacillariophyta</taxon>
        <taxon>Bacillariophyceae</taxon>
        <taxon>Bacillariophycidae</taxon>
        <taxon>Bacillariales</taxon>
        <taxon>Bacillariaceae</taxon>
        <taxon>Pseudo-nitzschia</taxon>
    </lineage>
</organism>
<sequence length="1605" mass="183123">MLSSEHEVEIKRFNASGMEDRKQNRVKESPRATRDQENVTDEDCKGCTKRRAPQCDHSVLEDKTSSFQNKSYAEETVRIQRAQFGTEQSRLGNAEDPEFKFQPNSAIKSTRVDFDEVVTNNDFCDSNHSGNDAEDLCQARAPDCTPLILPHSLELSSTDESEGAHHPPIFTENFKLASDTPNRLSDGPDEDVRDNSRKLHFHAQYTKKETPKEQIISSLVHYSDIPRDQNCESVSFLTFEDTRSDKSFKRSSFGDFLKPDTIEVVEDLVMGAHNQLHTSLAYINSESDDSDEVPIPPPTKPRKVEPCQDETTSTTKKDQKVTLCTDDVIDLSELSDQNAWAAFDSNITFHEETRIHSHFKDNTFDHNRTKSKKVENSSPKRVEFREISNTSMKTKFKSWANFESNEIVRTQYRESVIQNENKKEIKNLEVGDTMTPKRVQPTRKSNVDRECDSPEDNGPMEKKERRKTPRQKRNVQNHACSTLENDTNKDLPNAFLSDFAAVAIPNQEIVLERPFGGDSSESRKNKDLPSNPSALGTSSNYKKDFKSGQKKGIPQNKIRNEECTNIDVKSQEIVKTGVRGHAPELIQEKELMGSQANAYFESLLLNKSSSSCVHEDKIFKNVSSQEAHQSSSDDEAYFENLLLKKTSSPLFDDDSCYRNFRSENAPNGEKFYPRAETSNKQECKEHSFEAAEISLSIDHQPLSNRQTRKEMSSLGESYGHISWEQFASNFSHNADVEDSPLRESNAHQKVNNNLSNVKDKNKLELNQSPLTSNKDTDKREETTNSSDWHNENSQDFLLMKEFSSAGQVGGIAFVETNNRCVPHVGERVLPENQLERKNRVSGKFHDEDIVARDELETKFSNLNLHSISSIRNPANIASEERKGSNIYRRDERASADDKGRFHYAQGLSSESDVIELSSEKDNCIKLEDSNSIRDHRQGIRDFLENRGNLRGEHFGRSQHRSEFTQVVEVQQDNKPTGGSDPLDSQNTIQHQEIRNFSKQQKRDSLQHHLEQSQHLNKQSQAENLDWEEALSEKLDQYEAIHANRHQESIDFQHMEDLSDRESAQPQDLNEVPRRDSIERKDSPSELHDHFEALNAYLAEYERGGKQPKDSSERNNGMGHSCQTTHTTDQHNHFEDILGDYNRDQESKKSTSVLSDTHLVETVTIENGEAGNRYSHDVSWPTNTEDSRRVPENQIGRDMGDEALNDFVMPSGNDYAHSNLYNNDSEEGVDTTTYNHSNGVLDSTGHLQHQDQNQYIHDRRHVVRILDRSLLDLDEDGDEDECLDAIEVERQNTYCSNDRDPDADTPCASNRMDPPDPLPAHRYPEGRRLSTPIPTPNDLAEAPEGATKEEIDLLNRFIDVASSDFGGQILAPESEARVRSAALKVGLTPKFVDQLLNTTMKPSENHEKNLAFVAPPELQEQQPSLYDGKNNYHNNDYSYSHQFDGDYGGDNETYNTADYSRSYAKQSRRSGYEDGNCNTNIWEFLGQNLVHLANVTAKTCGVNYHRNDRRNNRRYRDDGDSIVSAISWDGDHARSSSTSRRDRSRRRSREADDWEAADLVPEENSDCRQKEERTRHVTFEDHVDEQSYNPVVRNESPPREKITQLV</sequence>
<accession>A0A448Z2R7</accession>
<feature type="region of interest" description="Disordered" evidence="1">
    <location>
        <begin position="514"/>
        <end position="558"/>
    </location>
</feature>
<feature type="compositionally biased region" description="Basic and acidic residues" evidence="1">
    <location>
        <begin position="1102"/>
        <end position="1112"/>
    </location>
</feature>
<feature type="region of interest" description="Disordered" evidence="1">
    <location>
        <begin position="286"/>
        <end position="316"/>
    </location>
</feature>
<dbReference type="EMBL" id="CAACVS010000083">
    <property type="protein sequence ID" value="VEU36294.1"/>
    <property type="molecule type" value="Genomic_DNA"/>
</dbReference>
<feature type="compositionally biased region" description="Basic and acidic residues" evidence="1">
    <location>
        <begin position="997"/>
        <end position="1011"/>
    </location>
</feature>
<feature type="compositionally biased region" description="Basic and acidic residues" evidence="1">
    <location>
        <begin position="1564"/>
        <end position="1584"/>
    </location>
</feature>
<feature type="region of interest" description="Disordered" evidence="1">
    <location>
        <begin position="750"/>
        <end position="792"/>
    </location>
</feature>
<feature type="region of interest" description="Disordered" evidence="1">
    <location>
        <begin position="1170"/>
        <end position="1191"/>
    </location>
</feature>
<dbReference type="Proteomes" id="UP000291116">
    <property type="component" value="Unassembled WGS sequence"/>
</dbReference>
<feature type="compositionally biased region" description="Basic and acidic residues" evidence="1">
    <location>
        <begin position="1070"/>
        <end position="1087"/>
    </location>
</feature>
<feature type="region of interest" description="Disordered" evidence="1">
    <location>
        <begin position="1055"/>
        <end position="1087"/>
    </location>
</feature>
<feature type="compositionally biased region" description="Basic and acidic residues" evidence="1">
    <location>
        <begin position="1595"/>
        <end position="1605"/>
    </location>
</feature>
<evidence type="ECO:0000256" key="1">
    <source>
        <dbReference type="SAM" id="MobiDB-lite"/>
    </source>
</evidence>
<feature type="compositionally biased region" description="Polar residues" evidence="1">
    <location>
        <begin position="528"/>
        <end position="540"/>
    </location>
</feature>
<feature type="compositionally biased region" description="Basic residues" evidence="1">
    <location>
        <begin position="464"/>
        <end position="475"/>
    </location>
</feature>
<feature type="region of interest" description="Disordered" evidence="1">
    <location>
        <begin position="156"/>
        <end position="196"/>
    </location>
</feature>
<feature type="region of interest" description="Disordered" evidence="1">
    <location>
        <begin position="427"/>
        <end position="491"/>
    </location>
</feature>
<gene>
    <name evidence="2" type="ORF">PSNMU_V1.4_AUG-EV-PASAV3_0030480</name>
</gene>
<feature type="compositionally biased region" description="Acidic residues" evidence="1">
    <location>
        <begin position="1551"/>
        <end position="1563"/>
    </location>
</feature>
<proteinExistence type="predicted"/>
<feature type="compositionally biased region" description="Basic and acidic residues" evidence="1">
    <location>
        <begin position="1"/>
        <end position="46"/>
    </location>
</feature>
<evidence type="ECO:0000313" key="3">
    <source>
        <dbReference type="Proteomes" id="UP000291116"/>
    </source>
</evidence>
<feature type="compositionally biased region" description="Polar residues" evidence="1">
    <location>
        <begin position="476"/>
        <end position="485"/>
    </location>
</feature>
<protein>
    <submittedName>
        <fullName evidence="2">Uncharacterized protein</fullName>
    </submittedName>
</protein>